<comment type="caution">
    <text evidence="1">The sequence shown here is derived from an EMBL/GenBank/DDBJ whole genome shotgun (WGS) entry which is preliminary data.</text>
</comment>
<accession>A0ABT6NL52</accession>
<dbReference type="EMBL" id="JARZHI010000003">
    <property type="protein sequence ID" value="MDI1429033.1"/>
    <property type="molecule type" value="Genomic_DNA"/>
</dbReference>
<dbReference type="Proteomes" id="UP001160301">
    <property type="component" value="Unassembled WGS sequence"/>
</dbReference>
<evidence type="ECO:0000313" key="1">
    <source>
        <dbReference type="EMBL" id="MDI1429033.1"/>
    </source>
</evidence>
<dbReference type="RefSeq" id="WP_284720133.1">
    <property type="nucleotide sequence ID" value="NZ_JARZHI010000003.1"/>
</dbReference>
<keyword evidence="2" id="KW-1185">Reference proteome</keyword>
<organism evidence="1 2">
    <name type="scientific">Polyangium sorediatum</name>
    <dbReference type="NCBI Taxonomy" id="889274"/>
    <lineage>
        <taxon>Bacteria</taxon>
        <taxon>Pseudomonadati</taxon>
        <taxon>Myxococcota</taxon>
        <taxon>Polyangia</taxon>
        <taxon>Polyangiales</taxon>
        <taxon>Polyangiaceae</taxon>
        <taxon>Polyangium</taxon>
    </lineage>
</organism>
<sequence length="49" mass="5289">MDILDELTEGTKRIKMKLTKKVPAPLRKPAAPVNPVVDRSIGAFLGAMA</sequence>
<gene>
    <name evidence="1" type="ORF">QHF89_05990</name>
</gene>
<protein>
    <submittedName>
        <fullName evidence="1">Uncharacterized protein</fullName>
    </submittedName>
</protein>
<name>A0ABT6NL52_9BACT</name>
<evidence type="ECO:0000313" key="2">
    <source>
        <dbReference type="Proteomes" id="UP001160301"/>
    </source>
</evidence>
<proteinExistence type="predicted"/>
<reference evidence="1 2" key="1">
    <citation type="submission" date="2023-04" db="EMBL/GenBank/DDBJ databases">
        <title>The genome sequence of Polyangium sorediatum DSM14670.</title>
        <authorList>
            <person name="Zhang X."/>
        </authorList>
    </citation>
    <scope>NUCLEOTIDE SEQUENCE [LARGE SCALE GENOMIC DNA]</scope>
    <source>
        <strain evidence="1 2">DSM 14670</strain>
    </source>
</reference>